<proteinExistence type="predicted"/>
<dbReference type="InterPro" id="IPR012334">
    <property type="entry name" value="Pectin_lyas_fold"/>
</dbReference>
<accession>A0A171DIR1</accession>
<dbReference type="Gene3D" id="2.160.20.10">
    <property type="entry name" value="Single-stranded right-handed beta-helix, Pectin lyase-like"/>
    <property type="match status" value="1"/>
</dbReference>
<organism evidence="2 3">
    <name type="scientific">Planomonospora sphaerica</name>
    <dbReference type="NCBI Taxonomy" id="161355"/>
    <lineage>
        <taxon>Bacteria</taxon>
        <taxon>Bacillati</taxon>
        <taxon>Actinomycetota</taxon>
        <taxon>Actinomycetes</taxon>
        <taxon>Streptosporangiales</taxon>
        <taxon>Streptosporangiaceae</taxon>
        <taxon>Planomonospora</taxon>
    </lineage>
</organism>
<reference evidence="3" key="2">
    <citation type="submission" date="2016-04" db="EMBL/GenBank/DDBJ databases">
        <title>Planomonospora sphaerica JCM9374 whole genome shotgun sequence.</title>
        <authorList>
            <person name="Suzuki T."/>
            <person name="Dohra H."/>
            <person name="Kodani S."/>
        </authorList>
    </citation>
    <scope>NUCLEOTIDE SEQUENCE [LARGE SCALE GENOMIC DNA]</scope>
    <source>
        <strain evidence="3">JCM 9374</strain>
    </source>
</reference>
<dbReference type="SUPFAM" id="SSF51126">
    <property type="entry name" value="Pectin lyase-like"/>
    <property type="match status" value="1"/>
</dbReference>
<dbReference type="InterPro" id="IPR024535">
    <property type="entry name" value="RHGA/B-epi-like_pectate_lyase"/>
</dbReference>
<feature type="domain" description="Rhamnogalacturonase A/B/Epimerase-like pectate lyase" evidence="1">
    <location>
        <begin position="101"/>
        <end position="186"/>
    </location>
</feature>
<gene>
    <name evidence="2" type="ORF">PS9374_04441</name>
</gene>
<dbReference type="Pfam" id="PF12708">
    <property type="entry name" value="Pect-lyase_RHGA_epim"/>
    <property type="match status" value="1"/>
</dbReference>
<reference evidence="2 3" key="1">
    <citation type="journal article" date="2016" name="Genome Announc.">
        <title>Draft Genome Sequence of Planomonospora sphaerica JCM9374, a Rare Actinomycete.</title>
        <authorList>
            <person name="Dohra H."/>
            <person name="Suzuki T."/>
            <person name="Inoue Y."/>
            <person name="Kodani S."/>
        </authorList>
    </citation>
    <scope>NUCLEOTIDE SEQUENCE [LARGE SCALE GENOMIC DNA]</scope>
    <source>
        <strain evidence="2 3">JCM 9374</strain>
    </source>
</reference>
<name>A0A171DIR1_9ACTN</name>
<evidence type="ECO:0000259" key="1">
    <source>
        <dbReference type="Pfam" id="PF12708"/>
    </source>
</evidence>
<sequence length="586" mass="64755">MRAWLHSPTPTTCWCPPRTPMRSPLACVVSCRLEWSPHRCCHSPWARSRLRRTSSPSWETGYRVKLWSDFAAKPFTHDLIPYVGSAGYRLGAPIPDAGDGVNVRDFGACGDGRHDDAGAINRAIAQVGAEGGGVVRIPPGRYAVGDIIRVGDSNVVLRGAGSTKTVLAWTAPLEDLIGPSRSRYGSDSSAWGWSGGLLWVCPTKRLVRLLDGIRQRRWPWEGWDDRTNAGPTPVARVTRSARRGDREIAVDTCDNLFPGQRVLLRWNDCSDFSLLQHICGDVPAASAYNWDDRTKLLSYLPFTWPVMVRACRDGRTVLSQPLPLDIRDEWNVSLAIPQDVVTDVGVEGLTLELPPVRMSVHLQDRGFNGLAFQCAWDCWSRDLIVTGGENGILLTSSKSVTISQTRVQGVSRHHSYVCREQSHDNLFTDFEIRREAGEESSNFHHGINVEGLSSGNVWTRGRMEAGTFDSHRGLPFGNVRTHIDIFNDGFMSGSPDAGPRYGARFVHWNVRVLNGRADGILIEGTAPCSATVGVSGLTGSETVSRAIFDDLEGDLDSVFVTDRELVEQIPDLYQAQRQLAIERDVI</sequence>
<evidence type="ECO:0000313" key="2">
    <source>
        <dbReference type="EMBL" id="GAT68776.1"/>
    </source>
</evidence>
<keyword evidence="3" id="KW-1185">Reference proteome</keyword>
<dbReference type="STRING" id="161355.PS9374_04441"/>
<dbReference type="AlphaFoldDB" id="A0A171DIR1"/>
<evidence type="ECO:0000313" key="3">
    <source>
        <dbReference type="Proteomes" id="UP000077701"/>
    </source>
</evidence>
<comment type="caution">
    <text evidence="2">The sequence shown here is derived from an EMBL/GenBank/DDBJ whole genome shotgun (WGS) entry which is preliminary data.</text>
</comment>
<protein>
    <recommendedName>
        <fullName evidence="1">Rhamnogalacturonase A/B/Epimerase-like pectate lyase domain-containing protein</fullName>
    </recommendedName>
</protein>
<dbReference type="Proteomes" id="UP000077701">
    <property type="component" value="Unassembled WGS sequence"/>
</dbReference>
<dbReference type="InterPro" id="IPR011050">
    <property type="entry name" value="Pectin_lyase_fold/virulence"/>
</dbReference>
<dbReference type="EMBL" id="BDCX01000011">
    <property type="protein sequence ID" value="GAT68776.1"/>
    <property type="molecule type" value="Genomic_DNA"/>
</dbReference>